<dbReference type="Proteomes" id="UP000609651">
    <property type="component" value="Unassembled WGS sequence"/>
</dbReference>
<keyword evidence="2" id="KW-1185">Reference proteome</keyword>
<comment type="caution">
    <text evidence="1">The sequence shown here is derived from an EMBL/GenBank/DDBJ whole genome shotgun (WGS) entry which is preliminary data.</text>
</comment>
<dbReference type="EMBL" id="WTPX01000045">
    <property type="protein sequence ID" value="NNJ25678.1"/>
    <property type="molecule type" value="Genomic_DNA"/>
</dbReference>
<reference evidence="1 2" key="1">
    <citation type="journal article" date="2020" name="Syst. Appl. Microbiol.">
        <title>Alienimonas chondri sp. nov., a novel planctomycete isolated from the biofilm of the red alga Chondrus crispus.</title>
        <authorList>
            <person name="Vitorino I."/>
            <person name="Albuquerque L."/>
            <person name="Wiegand S."/>
            <person name="Kallscheuer N."/>
            <person name="da Costa M.S."/>
            <person name="Lobo-da-Cunha A."/>
            <person name="Jogler C."/>
            <person name="Lage O.M."/>
        </authorList>
    </citation>
    <scope>NUCLEOTIDE SEQUENCE [LARGE SCALE GENOMIC DNA]</scope>
    <source>
        <strain evidence="1 2">LzC2</strain>
    </source>
</reference>
<evidence type="ECO:0000313" key="1">
    <source>
        <dbReference type="EMBL" id="NNJ25678.1"/>
    </source>
</evidence>
<protein>
    <submittedName>
        <fullName evidence="1">Uncharacterized protein</fullName>
    </submittedName>
</protein>
<evidence type="ECO:0000313" key="2">
    <source>
        <dbReference type="Proteomes" id="UP000609651"/>
    </source>
</evidence>
<accession>A0ABX1VC65</accession>
<name>A0ABX1VC65_9PLAN</name>
<organism evidence="1 2">
    <name type="scientific">Alienimonas chondri</name>
    <dbReference type="NCBI Taxonomy" id="2681879"/>
    <lineage>
        <taxon>Bacteria</taxon>
        <taxon>Pseudomonadati</taxon>
        <taxon>Planctomycetota</taxon>
        <taxon>Planctomycetia</taxon>
        <taxon>Planctomycetales</taxon>
        <taxon>Planctomycetaceae</taxon>
        <taxon>Alienimonas</taxon>
    </lineage>
</organism>
<proteinExistence type="predicted"/>
<sequence>MINPEHSRGDLPAQRILFDSPHDLVQYLAASVVCRGYWFYVAGLVPAGKDPAAVDAKLIAKYAANLPNSTRWRRKKAGRANVRYLRHGRRFFLFATKGDHPLFAEEAGGVRDFRQHPLRVGGYSVSFRRDGRDQSRRRVHVRIDETPYRELLASLEHHATRLSADALAARLYAIPYRGYAPVRGQLCRLLRAVNARRKRAGLSQLPKDCLFFHRPPLSAGGTPGPKSA</sequence>
<gene>
    <name evidence="1" type="ORF">LzC2_17510</name>
</gene>